<dbReference type="PANTHER" id="PTHR46890">
    <property type="entry name" value="NON-LTR RETROLELEMENT REVERSE TRANSCRIPTASE-LIKE PROTEIN-RELATED"/>
    <property type="match status" value="1"/>
</dbReference>
<dbReference type="Pfam" id="PF00078">
    <property type="entry name" value="RVT_1"/>
    <property type="match status" value="1"/>
</dbReference>
<protein>
    <recommendedName>
        <fullName evidence="1">Reverse transcriptase domain-containing protein</fullName>
    </recommendedName>
</protein>
<gene>
    <name evidence="2" type="ORF">Sradi_1893300</name>
</gene>
<accession>A0AAW2TYG6</accession>
<dbReference type="EMBL" id="JACGWJ010000007">
    <property type="protein sequence ID" value="KAL0409589.1"/>
    <property type="molecule type" value="Genomic_DNA"/>
</dbReference>
<feature type="domain" description="Reverse transcriptase" evidence="1">
    <location>
        <begin position="239"/>
        <end position="330"/>
    </location>
</feature>
<proteinExistence type="predicted"/>
<reference evidence="2" key="1">
    <citation type="submission" date="2020-06" db="EMBL/GenBank/DDBJ databases">
        <authorList>
            <person name="Li T."/>
            <person name="Hu X."/>
            <person name="Zhang T."/>
            <person name="Song X."/>
            <person name="Zhang H."/>
            <person name="Dai N."/>
            <person name="Sheng W."/>
            <person name="Hou X."/>
            <person name="Wei L."/>
        </authorList>
    </citation>
    <scope>NUCLEOTIDE SEQUENCE</scope>
    <source>
        <strain evidence="2">G02</strain>
        <tissue evidence="2">Leaf</tissue>
    </source>
</reference>
<dbReference type="PANTHER" id="PTHR46890:SF48">
    <property type="entry name" value="RNA-DIRECTED DNA POLYMERASE"/>
    <property type="match status" value="1"/>
</dbReference>
<sequence length="476" mass="53846">MSREQQCSGGFCTGCVFQTNLKRWSETALHVDRERVQFFERRLGYLLQGEVTPEVNQTIVDIRAELEGIAAHTKMVWRQCSKDLWLQEGDRNTWFFHRRASQRYRTNLITKIRNSEGAWVVLEEGIKDCILSHFGEVYHSNRPQAADISRGMAHLQPVVDASMGEELLQPYTAPEVTKALFQMAPLKSLGIDDMSPIFFQKFWHIVGKDVTSCVLNLLNSCIMPQGLNSTHLVLIPKCKNPEYLAQFRPISLCNVIYKIASKTIANRLKLLLDKIISPAQSSFMPGRLISDNIMLAFELNHFLNMKSRGAQGWMALKLDVSKAYDKASHASSQAIRDILETYRDALGQEISFSKSSVAFSSNTREELGNLIAADLTIQRENKMELYLGLPSRIARSKRDLFSTIRIAFGVKSQDGTKSLFHKPVRKCSSKLFFKPSVVCHGMLSITADSVEGNPRDDFSFLVEQPRKAQNSLGSLR</sequence>
<organism evidence="2">
    <name type="scientific">Sesamum radiatum</name>
    <name type="common">Black benniseed</name>
    <dbReference type="NCBI Taxonomy" id="300843"/>
    <lineage>
        <taxon>Eukaryota</taxon>
        <taxon>Viridiplantae</taxon>
        <taxon>Streptophyta</taxon>
        <taxon>Embryophyta</taxon>
        <taxon>Tracheophyta</taxon>
        <taxon>Spermatophyta</taxon>
        <taxon>Magnoliopsida</taxon>
        <taxon>eudicotyledons</taxon>
        <taxon>Gunneridae</taxon>
        <taxon>Pentapetalae</taxon>
        <taxon>asterids</taxon>
        <taxon>lamiids</taxon>
        <taxon>Lamiales</taxon>
        <taxon>Pedaliaceae</taxon>
        <taxon>Sesamum</taxon>
    </lineage>
</organism>
<dbReference type="CDD" id="cd01650">
    <property type="entry name" value="RT_nLTR_like"/>
    <property type="match status" value="1"/>
</dbReference>
<comment type="caution">
    <text evidence="2">The sequence shown here is derived from an EMBL/GenBank/DDBJ whole genome shotgun (WGS) entry which is preliminary data.</text>
</comment>
<evidence type="ECO:0000259" key="1">
    <source>
        <dbReference type="Pfam" id="PF00078"/>
    </source>
</evidence>
<evidence type="ECO:0000313" key="2">
    <source>
        <dbReference type="EMBL" id="KAL0409589.1"/>
    </source>
</evidence>
<name>A0AAW2TYG6_SESRA</name>
<dbReference type="InterPro" id="IPR000477">
    <property type="entry name" value="RT_dom"/>
</dbReference>
<reference evidence="2" key="2">
    <citation type="journal article" date="2024" name="Plant">
        <title>Genomic evolution and insights into agronomic trait innovations of Sesamum species.</title>
        <authorList>
            <person name="Miao H."/>
            <person name="Wang L."/>
            <person name="Qu L."/>
            <person name="Liu H."/>
            <person name="Sun Y."/>
            <person name="Le M."/>
            <person name="Wang Q."/>
            <person name="Wei S."/>
            <person name="Zheng Y."/>
            <person name="Lin W."/>
            <person name="Duan Y."/>
            <person name="Cao H."/>
            <person name="Xiong S."/>
            <person name="Wang X."/>
            <person name="Wei L."/>
            <person name="Li C."/>
            <person name="Ma Q."/>
            <person name="Ju M."/>
            <person name="Zhao R."/>
            <person name="Li G."/>
            <person name="Mu C."/>
            <person name="Tian Q."/>
            <person name="Mei H."/>
            <person name="Zhang T."/>
            <person name="Gao T."/>
            <person name="Zhang H."/>
        </authorList>
    </citation>
    <scope>NUCLEOTIDE SEQUENCE</scope>
    <source>
        <strain evidence="2">G02</strain>
    </source>
</reference>
<dbReference type="InterPro" id="IPR052343">
    <property type="entry name" value="Retrotransposon-Effector_Assoc"/>
</dbReference>
<dbReference type="AlphaFoldDB" id="A0AAW2TYG6"/>